<dbReference type="GO" id="GO:0004536">
    <property type="term" value="F:DNA nuclease activity"/>
    <property type="evidence" value="ECO:0007669"/>
    <property type="project" value="InterPro"/>
</dbReference>
<evidence type="ECO:0000256" key="1">
    <source>
        <dbReference type="ARBA" id="ARBA00009275"/>
    </source>
</evidence>
<sequence>MRLFDSHAHIDDISFNQDFNQIMERADASGVKAVMVVGINLETVQKAIKLVETHANLFTSVGVHPHDANTCSEAVMSSLKTLACHKKVKAWGETGLDFNRMHSPVDLQEKWFIRQIEAADEAGLPMIFHERDSRGRLLEILTAMDNKKRQGVIHCFSGTREEMFKYLDLGYHIGITGIVTIQKRGRYLRELVPHIPQDRLLIETDAPYLTPAPMKNKIRRNEPAFVAAVLNKIAAIRNNDPHELAETIWTNTLNLYNIHELRA</sequence>
<dbReference type="CDD" id="cd01310">
    <property type="entry name" value="TatD_DNAse"/>
    <property type="match status" value="1"/>
</dbReference>
<dbReference type="PROSITE" id="PS01137">
    <property type="entry name" value="TATD_1"/>
    <property type="match status" value="1"/>
</dbReference>
<dbReference type="InterPro" id="IPR001130">
    <property type="entry name" value="TatD-like"/>
</dbReference>
<dbReference type="PANTHER" id="PTHR46124">
    <property type="entry name" value="D-AMINOACYL-TRNA DEACYLASE"/>
    <property type="match status" value="1"/>
</dbReference>
<gene>
    <name evidence="5" type="ORF">SAMN02746065_103132</name>
</gene>
<dbReference type="Proteomes" id="UP000192418">
    <property type="component" value="Unassembled WGS sequence"/>
</dbReference>
<feature type="binding site" evidence="4">
    <location>
        <position position="7"/>
    </location>
    <ligand>
        <name>a divalent metal cation</name>
        <dbReference type="ChEBI" id="CHEBI:60240"/>
        <label>1</label>
    </ligand>
</feature>
<dbReference type="NCBIfam" id="TIGR00010">
    <property type="entry name" value="YchF/TatD family DNA exonuclease"/>
    <property type="match status" value="1"/>
</dbReference>
<keyword evidence="3" id="KW-0378">Hydrolase</keyword>
<evidence type="ECO:0000313" key="6">
    <source>
        <dbReference type="Proteomes" id="UP000192418"/>
    </source>
</evidence>
<dbReference type="GO" id="GO:0005829">
    <property type="term" value="C:cytosol"/>
    <property type="evidence" value="ECO:0007669"/>
    <property type="project" value="TreeGrafter"/>
</dbReference>
<feature type="binding site" evidence="4">
    <location>
        <position position="154"/>
    </location>
    <ligand>
        <name>a divalent metal cation</name>
        <dbReference type="ChEBI" id="CHEBI:60240"/>
        <label>2</label>
    </ligand>
</feature>
<dbReference type="SUPFAM" id="SSF51556">
    <property type="entry name" value="Metallo-dependent hydrolases"/>
    <property type="match status" value="1"/>
</dbReference>
<dbReference type="STRING" id="1121400.SAMN02746065_103132"/>
<dbReference type="InterPro" id="IPR018228">
    <property type="entry name" value="DNase_TatD-rel_CS"/>
</dbReference>
<dbReference type="GO" id="GO:0016788">
    <property type="term" value="F:hydrolase activity, acting on ester bonds"/>
    <property type="evidence" value="ECO:0007669"/>
    <property type="project" value="InterPro"/>
</dbReference>
<dbReference type="RefSeq" id="WP_084067099.1">
    <property type="nucleotide sequence ID" value="NZ_FWXY01000003.1"/>
</dbReference>
<feature type="binding site" evidence="4">
    <location>
        <position position="129"/>
    </location>
    <ligand>
        <name>a divalent metal cation</name>
        <dbReference type="ChEBI" id="CHEBI:60240"/>
        <label>2</label>
    </ligand>
</feature>
<feature type="binding site" evidence="4">
    <location>
        <position position="205"/>
    </location>
    <ligand>
        <name>a divalent metal cation</name>
        <dbReference type="ChEBI" id="CHEBI:60240"/>
        <label>1</label>
    </ligand>
</feature>
<proteinExistence type="inferred from homology"/>
<dbReference type="AlphaFoldDB" id="A0A1W1ZRU6"/>
<dbReference type="PIRSF" id="PIRSF005902">
    <property type="entry name" value="DNase_TatD"/>
    <property type="match status" value="1"/>
</dbReference>
<comment type="similarity">
    <text evidence="1">Belongs to the metallo-dependent hydrolases superfamily. TatD-type hydrolase family.</text>
</comment>
<dbReference type="InterPro" id="IPR032466">
    <property type="entry name" value="Metal_Hydrolase"/>
</dbReference>
<evidence type="ECO:0000256" key="3">
    <source>
        <dbReference type="ARBA" id="ARBA00022801"/>
    </source>
</evidence>
<dbReference type="EMBL" id="FWXY01000003">
    <property type="protein sequence ID" value="SMC51136.1"/>
    <property type="molecule type" value="Genomic_DNA"/>
</dbReference>
<organism evidence="5 6">
    <name type="scientific">Desulfocicer vacuolatum DSM 3385</name>
    <dbReference type="NCBI Taxonomy" id="1121400"/>
    <lineage>
        <taxon>Bacteria</taxon>
        <taxon>Pseudomonadati</taxon>
        <taxon>Thermodesulfobacteriota</taxon>
        <taxon>Desulfobacteria</taxon>
        <taxon>Desulfobacterales</taxon>
        <taxon>Desulfobacteraceae</taxon>
        <taxon>Desulfocicer</taxon>
    </lineage>
</organism>
<reference evidence="5 6" key="1">
    <citation type="submission" date="2017-04" db="EMBL/GenBank/DDBJ databases">
        <authorList>
            <person name="Afonso C.L."/>
            <person name="Miller P.J."/>
            <person name="Scott M.A."/>
            <person name="Spackman E."/>
            <person name="Goraichik I."/>
            <person name="Dimitrov K.M."/>
            <person name="Suarez D.L."/>
            <person name="Swayne D.E."/>
        </authorList>
    </citation>
    <scope>NUCLEOTIDE SEQUENCE [LARGE SCALE GENOMIC DNA]</scope>
    <source>
        <strain evidence="5 6">DSM 3385</strain>
    </source>
</reference>
<accession>A0A1W1ZRU6</accession>
<dbReference type="PROSITE" id="PS01091">
    <property type="entry name" value="TATD_3"/>
    <property type="match status" value="1"/>
</dbReference>
<dbReference type="InterPro" id="IPR015991">
    <property type="entry name" value="TatD/YcfH-like"/>
</dbReference>
<feature type="binding site" evidence="4">
    <location>
        <position position="93"/>
    </location>
    <ligand>
        <name>a divalent metal cation</name>
        <dbReference type="ChEBI" id="CHEBI:60240"/>
        <label>1</label>
    </ligand>
</feature>
<dbReference type="Pfam" id="PF01026">
    <property type="entry name" value="TatD_DNase"/>
    <property type="match status" value="1"/>
</dbReference>
<name>A0A1W1ZRU6_9BACT</name>
<keyword evidence="6" id="KW-1185">Reference proteome</keyword>
<evidence type="ECO:0000313" key="5">
    <source>
        <dbReference type="EMBL" id="SMC51136.1"/>
    </source>
</evidence>
<evidence type="ECO:0000256" key="4">
    <source>
        <dbReference type="PIRSR" id="PIRSR005902-1"/>
    </source>
</evidence>
<keyword evidence="2 4" id="KW-0479">Metal-binding</keyword>
<evidence type="ECO:0000256" key="2">
    <source>
        <dbReference type="ARBA" id="ARBA00022723"/>
    </source>
</evidence>
<dbReference type="FunFam" id="3.20.20.140:FF:000005">
    <property type="entry name" value="TatD family hydrolase"/>
    <property type="match status" value="1"/>
</dbReference>
<dbReference type="Gene3D" id="3.20.20.140">
    <property type="entry name" value="Metal-dependent hydrolases"/>
    <property type="match status" value="1"/>
</dbReference>
<protein>
    <submittedName>
        <fullName evidence="5">TatD DNase family protein</fullName>
    </submittedName>
</protein>
<feature type="binding site" evidence="4">
    <location>
        <position position="9"/>
    </location>
    <ligand>
        <name>a divalent metal cation</name>
        <dbReference type="ChEBI" id="CHEBI:60240"/>
        <label>1</label>
    </ligand>
</feature>
<dbReference type="OrthoDB" id="9810005at2"/>
<dbReference type="PANTHER" id="PTHR46124:SF2">
    <property type="entry name" value="D-AMINOACYL-TRNA DEACYLASE"/>
    <property type="match status" value="1"/>
</dbReference>
<dbReference type="GO" id="GO:0046872">
    <property type="term" value="F:metal ion binding"/>
    <property type="evidence" value="ECO:0007669"/>
    <property type="project" value="UniProtKB-KW"/>
</dbReference>